<reference evidence="1 2" key="1">
    <citation type="journal article" date="2019" name="Commun. Biol.">
        <title>The bagworm genome reveals a unique fibroin gene that provides high tensile strength.</title>
        <authorList>
            <person name="Kono N."/>
            <person name="Nakamura H."/>
            <person name="Ohtoshi R."/>
            <person name="Tomita M."/>
            <person name="Numata K."/>
            <person name="Arakawa K."/>
        </authorList>
    </citation>
    <scope>NUCLEOTIDE SEQUENCE [LARGE SCALE GENOMIC DNA]</scope>
</reference>
<dbReference type="EMBL" id="BGZK01000626">
    <property type="protein sequence ID" value="GBP53481.1"/>
    <property type="molecule type" value="Genomic_DNA"/>
</dbReference>
<dbReference type="Proteomes" id="UP000299102">
    <property type="component" value="Unassembled WGS sequence"/>
</dbReference>
<evidence type="ECO:0000313" key="1">
    <source>
        <dbReference type="EMBL" id="GBP53481.1"/>
    </source>
</evidence>
<proteinExistence type="predicted"/>
<accession>A0A4C1WQB2</accession>
<name>A0A4C1WQB2_EUMVA</name>
<comment type="caution">
    <text evidence="1">The sequence shown here is derived from an EMBL/GenBank/DDBJ whole genome shotgun (WGS) entry which is preliminary data.</text>
</comment>
<organism evidence="1 2">
    <name type="scientific">Eumeta variegata</name>
    <name type="common">Bagworm moth</name>
    <name type="synonym">Eumeta japonica</name>
    <dbReference type="NCBI Taxonomy" id="151549"/>
    <lineage>
        <taxon>Eukaryota</taxon>
        <taxon>Metazoa</taxon>
        <taxon>Ecdysozoa</taxon>
        <taxon>Arthropoda</taxon>
        <taxon>Hexapoda</taxon>
        <taxon>Insecta</taxon>
        <taxon>Pterygota</taxon>
        <taxon>Neoptera</taxon>
        <taxon>Endopterygota</taxon>
        <taxon>Lepidoptera</taxon>
        <taxon>Glossata</taxon>
        <taxon>Ditrysia</taxon>
        <taxon>Tineoidea</taxon>
        <taxon>Psychidae</taxon>
        <taxon>Oiketicinae</taxon>
        <taxon>Eumeta</taxon>
    </lineage>
</organism>
<gene>
    <name evidence="1" type="ORF">EVAR_49668_1</name>
</gene>
<protein>
    <submittedName>
        <fullName evidence="1">Uncharacterized protein</fullName>
    </submittedName>
</protein>
<dbReference type="AlphaFoldDB" id="A0A4C1WQB2"/>
<keyword evidence="2" id="KW-1185">Reference proteome</keyword>
<evidence type="ECO:0000313" key="2">
    <source>
        <dbReference type="Proteomes" id="UP000299102"/>
    </source>
</evidence>
<sequence length="126" mass="14061">MKIINCNKKTGVKSQRGEVEGKISTRQMEADGSIPLKVYGTYLVTESLKKQRCGLKSLAQYGLAAADSRRHDCDDNVRERRYNVVSEARRVYLTKNPSVNSLVVRFALDILSNAIVPLATMLLTSK</sequence>